<reference evidence="9 10" key="1">
    <citation type="submission" date="2016-10" db="EMBL/GenBank/DDBJ databases">
        <authorList>
            <person name="de Groot N.N."/>
        </authorList>
    </citation>
    <scope>NUCLEOTIDE SEQUENCE [LARGE SCALE GENOMIC DNA]</scope>
    <source>
        <strain evidence="9 10">DSM 17813</strain>
    </source>
</reference>
<evidence type="ECO:0000256" key="3">
    <source>
        <dbReference type="ARBA" id="ARBA00022884"/>
    </source>
</evidence>
<comment type="similarity">
    <text evidence="1 6">Belongs to the NusB family.</text>
</comment>
<accession>A0A1G9R2C7</accession>
<evidence type="ECO:0000256" key="7">
    <source>
        <dbReference type="SAM" id="MobiDB-lite"/>
    </source>
</evidence>
<dbReference type="InterPro" id="IPR035926">
    <property type="entry name" value="NusB-like_sf"/>
</dbReference>
<dbReference type="STRING" id="392333.SAMN05660860_01983"/>
<keyword evidence="3 6" id="KW-0694">RNA-binding</keyword>
<dbReference type="InterPro" id="IPR006027">
    <property type="entry name" value="NusB_RsmB_TIM44"/>
</dbReference>
<dbReference type="SUPFAM" id="SSF48013">
    <property type="entry name" value="NusB-like"/>
    <property type="match status" value="1"/>
</dbReference>
<keyword evidence="4 6" id="KW-0805">Transcription regulation</keyword>
<feature type="region of interest" description="Disordered" evidence="7">
    <location>
        <begin position="1"/>
        <end position="28"/>
    </location>
</feature>
<dbReference type="PANTHER" id="PTHR11078">
    <property type="entry name" value="N UTILIZATION SUBSTANCE PROTEIN B-RELATED"/>
    <property type="match status" value="1"/>
</dbReference>
<dbReference type="Pfam" id="PF01029">
    <property type="entry name" value="NusB"/>
    <property type="match status" value="1"/>
</dbReference>
<dbReference type="EMBL" id="FNGU01000004">
    <property type="protein sequence ID" value="SDM17007.1"/>
    <property type="molecule type" value="Genomic_DNA"/>
</dbReference>
<organism evidence="9 10">
    <name type="scientific">Geoalkalibacter ferrihydriticus</name>
    <dbReference type="NCBI Taxonomy" id="392333"/>
    <lineage>
        <taxon>Bacteria</taxon>
        <taxon>Pseudomonadati</taxon>
        <taxon>Thermodesulfobacteriota</taxon>
        <taxon>Desulfuromonadia</taxon>
        <taxon>Desulfuromonadales</taxon>
        <taxon>Geoalkalibacteraceae</taxon>
        <taxon>Geoalkalibacter</taxon>
    </lineage>
</organism>
<keyword evidence="5 6" id="KW-0804">Transcription</keyword>
<gene>
    <name evidence="6" type="primary">nusB</name>
    <name evidence="9" type="ORF">SAMN05660860_01983</name>
</gene>
<dbReference type="GO" id="GO:0006353">
    <property type="term" value="P:DNA-templated transcription termination"/>
    <property type="evidence" value="ECO:0007669"/>
    <property type="project" value="UniProtKB-UniRule"/>
</dbReference>
<dbReference type="InterPro" id="IPR011605">
    <property type="entry name" value="NusB_fam"/>
</dbReference>
<evidence type="ECO:0000259" key="8">
    <source>
        <dbReference type="Pfam" id="PF01029"/>
    </source>
</evidence>
<dbReference type="AlphaFoldDB" id="A0A1G9R2C7"/>
<evidence type="ECO:0000313" key="9">
    <source>
        <dbReference type="EMBL" id="SDM17007.1"/>
    </source>
</evidence>
<evidence type="ECO:0000256" key="4">
    <source>
        <dbReference type="ARBA" id="ARBA00023015"/>
    </source>
</evidence>
<evidence type="ECO:0000256" key="6">
    <source>
        <dbReference type="HAMAP-Rule" id="MF_00073"/>
    </source>
</evidence>
<comment type="function">
    <text evidence="6">Involved in transcription antitermination. Required for transcription of ribosomal RNA (rRNA) genes. Binds specifically to the boxA antiterminator sequence of the ribosomal RNA (rrn) operons.</text>
</comment>
<name>A0A1G9R2C7_9BACT</name>
<keyword evidence="2 6" id="KW-0889">Transcription antitermination</keyword>
<sequence>MSSNSLKSTGLKAAQTSGRDTTGRRGARRQARELALKVIYSLRDQEPDIRLVLDRFWGNFRFSEDVLGDPLEDVSQKMSPDVLSFAETLVRGVHANLEAIDRVLKEYSTNWTLGRMARVDLAILRLAAYELLYCPSVPNSVIINEAIEIGKRFGSQETPSFVNGILDQISRKYGQ</sequence>
<dbReference type="PANTHER" id="PTHR11078:SF3">
    <property type="entry name" value="ANTITERMINATION NUSB DOMAIN-CONTAINING PROTEIN"/>
    <property type="match status" value="1"/>
</dbReference>
<evidence type="ECO:0000256" key="5">
    <source>
        <dbReference type="ARBA" id="ARBA00023163"/>
    </source>
</evidence>
<evidence type="ECO:0000256" key="2">
    <source>
        <dbReference type="ARBA" id="ARBA00022814"/>
    </source>
</evidence>
<dbReference type="NCBIfam" id="TIGR01951">
    <property type="entry name" value="nusB"/>
    <property type="match status" value="1"/>
</dbReference>
<dbReference type="GO" id="GO:0031564">
    <property type="term" value="P:transcription antitermination"/>
    <property type="evidence" value="ECO:0007669"/>
    <property type="project" value="UniProtKB-KW"/>
</dbReference>
<feature type="domain" description="NusB/RsmB/TIM44" evidence="8">
    <location>
        <begin position="29"/>
        <end position="171"/>
    </location>
</feature>
<dbReference type="Proteomes" id="UP000182146">
    <property type="component" value="Unassembled WGS sequence"/>
</dbReference>
<dbReference type="HAMAP" id="MF_00073">
    <property type="entry name" value="NusB"/>
    <property type="match status" value="1"/>
</dbReference>
<protein>
    <recommendedName>
        <fullName evidence="6">Transcription antitermination protein NusB</fullName>
    </recommendedName>
    <alternativeName>
        <fullName evidence="6">Antitermination factor NusB</fullName>
    </alternativeName>
</protein>
<dbReference type="GO" id="GO:0003723">
    <property type="term" value="F:RNA binding"/>
    <property type="evidence" value="ECO:0007669"/>
    <property type="project" value="UniProtKB-UniRule"/>
</dbReference>
<dbReference type="Gene3D" id="1.10.940.10">
    <property type="entry name" value="NusB-like"/>
    <property type="match status" value="1"/>
</dbReference>
<proteinExistence type="inferred from homology"/>
<evidence type="ECO:0000256" key="1">
    <source>
        <dbReference type="ARBA" id="ARBA00005952"/>
    </source>
</evidence>
<dbReference type="GO" id="GO:0005829">
    <property type="term" value="C:cytosol"/>
    <property type="evidence" value="ECO:0007669"/>
    <property type="project" value="TreeGrafter"/>
</dbReference>
<dbReference type="OrthoDB" id="9797817at2"/>
<evidence type="ECO:0000313" key="10">
    <source>
        <dbReference type="Proteomes" id="UP000182146"/>
    </source>
</evidence>
<dbReference type="CDD" id="cd00619">
    <property type="entry name" value="Terminator_NusB"/>
    <property type="match status" value="1"/>
</dbReference>